<dbReference type="PANTHER" id="PTHR43764:SF1">
    <property type="entry name" value="MOLYBDOPTERIN MOLYBDOTRANSFERASE"/>
    <property type="match status" value="1"/>
</dbReference>
<name>X0U818_9ZZZZ</name>
<dbReference type="InterPro" id="IPR051920">
    <property type="entry name" value="MPT_Adenylyltrnsfr/MoaC-Rel"/>
</dbReference>
<evidence type="ECO:0000256" key="1">
    <source>
        <dbReference type="ARBA" id="ARBA00005046"/>
    </source>
</evidence>
<dbReference type="PROSITE" id="PS01078">
    <property type="entry name" value="MOCF_BIOSYNTHESIS_1"/>
    <property type="match status" value="1"/>
</dbReference>
<dbReference type="EMBL" id="BARS01003607">
    <property type="protein sequence ID" value="GAF84655.1"/>
    <property type="molecule type" value="Genomic_DNA"/>
</dbReference>
<sequence>DHEKIAECLVEWVDEDGLRLIVTTGGTGVSPTDVTPEAMLKVIKYQIPGMAEAMRAVSLRKTPHAMLSRAMVGVRGNSLIINVPGSPDGARENLDVILPALNHALEKIAGDPSDCC</sequence>
<evidence type="ECO:0000313" key="4">
    <source>
        <dbReference type="EMBL" id="GAF84655.1"/>
    </source>
</evidence>
<dbReference type="SUPFAM" id="SSF53218">
    <property type="entry name" value="Molybdenum cofactor biosynthesis proteins"/>
    <property type="match status" value="1"/>
</dbReference>
<reference evidence="4" key="1">
    <citation type="journal article" date="2014" name="Front. Microbiol.">
        <title>High frequency of phylogenetically diverse reductive dehalogenase-homologous genes in deep subseafloor sedimentary metagenomes.</title>
        <authorList>
            <person name="Kawai M."/>
            <person name="Futagami T."/>
            <person name="Toyoda A."/>
            <person name="Takaki Y."/>
            <person name="Nishi S."/>
            <person name="Hori S."/>
            <person name="Arai W."/>
            <person name="Tsubouchi T."/>
            <person name="Morono Y."/>
            <person name="Uchiyama I."/>
            <person name="Ito T."/>
            <person name="Fujiyama A."/>
            <person name="Inagaki F."/>
            <person name="Takami H."/>
        </authorList>
    </citation>
    <scope>NUCLEOTIDE SEQUENCE</scope>
    <source>
        <strain evidence="4">Expedition CK06-06</strain>
    </source>
</reference>
<dbReference type="Gene3D" id="3.40.980.10">
    <property type="entry name" value="MoaB/Mog-like domain"/>
    <property type="match status" value="1"/>
</dbReference>
<feature type="domain" description="MoaB/Mog" evidence="3">
    <location>
        <begin position="1"/>
        <end position="103"/>
    </location>
</feature>
<feature type="non-terminal residue" evidence="4">
    <location>
        <position position="1"/>
    </location>
</feature>
<comment type="caution">
    <text evidence="4">The sequence shown here is derived from an EMBL/GenBank/DDBJ whole genome shotgun (WGS) entry which is preliminary data.</text>
</comment>
<keyword evidence="2" id="KW-0501">Molybdenum cofactor biosynthesis</keyword>
<evidence type="ECO:0000259" key="3">
    <source>
        <dbReference type="Pfam" id="PF00994"/>
    </source>
</evidence>
<dbReference type="InterPro" id="IPR036425">
    <property type="entry name" value="MoaB/Mog-like_dom_sf"/>
</dbReference>
<dbReference type="CDD" id="cd00886">
    <property type="entry name" value="MogA_MoaB"/>
    <property type="match status" value="1"/>
</dbReference>
<dbReference type="InterPro" id="IPR008284">
    <property type="entry name" value="MoCF_biosynth_CS"/>
</dbReference>
<dbReference type="InterPro" id="IPR001453">
    <property type="entry name" value="MoaB/Mog_dom"/>
</dbReference>
<proteinExistence type="predicted"/>
<dbReference type="AlphaFoldDB" id="X0U818"/>
<accession>X0U818</accession>
<dbReference type="PANTHER" id="PTHR43764">
    <property type="entry name" value="MOLYBDENUM COFACTOR BIOSYNTHESIS"/>
    <property type="match status" value="1"/>
</dbReference>
<dbReference type="Pfam" id="PF00994">
    <property type="entry name" value="MoCF_biosynth"/>
    <property type="match status" value="1"/>
</dbReference>
<organism evidence="4">
    <name type="scientific">marine sediment metagenome</name>
    <dbReference type="NCBI Taxonomy" id="412755"/>
    <lineage>
        <taxon>unclassified sequences</taxon>
        <taxon>metagenomes</taxon>
        <taxon>ecological metagenomes</taxon>
    </lineage>
</organism>
<gene>
    <name evidence="4" type="ORF">S01H1_06991</name>
</gene>
<dbReference type="GO" id="GO:0006777">
    <property type="term" value="P:Mo-molybdopterin cofactor biosynthetic process"/>
    <property type="evidence" value="ECO:0007669"/>
    <property type="project" value="UniProtKB-KW"/>
</dbReference>
<evidence type="ECO:0000256" key="2">
    <source>
        <dbReference type="ARBA" id="ARBA00023150"/>
    </source>
</evidence>
<protein>
    <recommendedName>
        <fullName evidence="3">MoaB/Mog domain-containing protein</fullName>
    </recommendedName>
</protein>
<comment type="pathway">
    <text evidence="1">Cofactor biosynthesis; molybdopterin biosynthesis.</text>
</comment>